<evidence type="ECO:0000259" key="6">
    <source>
        <dbReference type="Pfam" id="PF00291"/>
    </source>
</evidence>
<sequence>MEKRMQKIYTSTRNKDIKRTSKEAILAGMADDGGLYVYDGLDEVKLPIRDMMEMSYAQMAETILSALLPDFTEEEVKKCVQDAYANRFDNDDITPLHIAKDVPVLELFHGPTCAFKDVGLRMLPQLMSTAIQSCKGKDVMILTATSGDTGKAALEGFKDVEHIGITVFYPDHGVSNMQKLQMVTTSGQNTKVCAIQGNFDDAQSNVKKIFQDQELKERLNEMNTTLSSANSINIGRLIPQIVYYVFAYKEMVRKGKIRFGEEINFCVPTGNYGNVLAGYYAKCMGLPVKRFLVASNANHVLYDFLTTGIYDRNRSFFKTISPSMDILISSNLERLLYYKSGKDADYIHELMKSLEEKGSYQVRSDIFKDIQKDFYGGYCDDETCAAIMKEFYEEKGYVLDPHTAVGYKVMKDYQKNDATPCVLLATASPYKFAPAVENAIFQQSNEDEFACMEELQRKSGARIPDSLLLLQGAKIRHEDVIDKEDMRDYVEKTVKEMFHD</sequence>
<evidence type="ECO:0000256" key="4">
    <source>
        <dbReference type="NCBIfam" id="TIGR00260"/>
    </source>
</evidence>
<protein>
    <recommendedName>
        <fullName evidence="4">Threonine synthase</fullName>
        <ecNumber evidence="4">4.2.3.1</ecNumber>
    </recommendedName>
</protein>
<dbReference type="Proteomes" id="UP000295773">
    <property type="component" value="Unassembled WGS sequence"/>
</dbReference>
<dbReference type="CDD" id="cd01560">
    <property type="entry name" value="Thr-synth_2"/>
    <property type="match status" value="1"/>
</dbReference>
<dbReference type="NCBIfam" id="TIGR00260">
    <property type="entry name" value="thrC"/>
    <property type="match status" value="1"/>
</dbReference>
<accession>A0A4R3TE28</accession>
<feature type="modified residue" description="N6-(pyridoxal phosphate)lysine" evidence="5">
    <location>
        <position position="116"/>
    </location>
</feature>
<organism evidence="8 9">
    <name type="scientific">Longicatena caecimuris</name>
    <dbReference type="NCBI Taxonomy" id="1796635"/>
    <lineage>
        <taxon>Bacteria</taxon>
        <taxon>Bacillati</taxon>
        <taxon>Bacillota</taxon>
        <taxon>Erysipelotrichia</taxon>
        <taxon>Erysipelotrichales</taxon>
        <taxon>Erysipelotrichaceae</taxon>
        <taxon>Longicatena</taxon>
    </lineage>
</organism>
<dbReference type="PANTHER" id="PTHR43515:SF1">
    <property type="entry name" value="THREONINE SYNTHASE-LIKE 1"/>
    <property type="match status" value="1"/>
</dbReference>
<dbReference type="InterPro" id="IPR004450">
    <property type="entry name" value="Thr_synthase-like"/>
</dbReference>
<evidence type="ECO:0000256" key="3">
    <source>
        <dbReference type="ARBA" id="ARBA00022898"/>
    </source>
</evidence>
<feature type="domain" description="Tryptophan synthase beta chain-like PALP" evidence="6">
    <location>
        <begin position="106"/>
        <end position="414"/>
    </location>
</feature>
<dbReference type="InterPro" id="IPR001926">
    <property type="entry name" value="TrpB-like_PALP"/>
</dbReference>
<feature type="domain" description="Threonine synthase N-terminal" evidence="7">
    <location>
        <begin position="9"/>
        <end position="84"/>
    </location>
</feature>
<evidence type="ECO:0000313" key="8">
    <source>
        <dbReference type="EMBL" id="TCU60253.1"/>
    </source>
</evidence>
<dbReference type="InterPro" id="IPR029144">
    <property type="entry name" value="Thr_synth_N"/>
</dbReference>
<dbReference type="Gene3D" id="3.40.50.1100">
    <property type="match status" value="2"/>
</dbReference>
<proteinExistence type="inferred from homology"/>
<dbReference type="RefSeq" id="WP_132224626.1">
    <property type="nucleotide sequence ID" value="NZ_JANKBG010000008.1"/>
</dbReference>
<comment type="similarity">
    <text evidence="2">Belongs to the threonine synthase family.</text>
</comment>
<dbReference type="EMBL" id="SMBP01000008">
    <property type="protein sequence ID" value="TCU60253.1"/>
    <property type="molecule type" value="Genomic_DNA"/>
</dbReference>
<dbReference type="EC" id="4.2.3.1" evidence="4"/>
<evidence type="ECO:0000256" key="1">
    <source>
        <dbReference type="ARBA" id="ARBA00001933"/>
    </source>
</evidence>
<reference evidence="8 9" key="1">
    <citation type="submission" date="2019-03" db="EMBL/GenBank/DDBJ databases">
        <title>Genomic Encyclopedia of Type Strains, Phase IV (KMG-IV): sequencing the most valuable type-strain genomes for metagenomic binning, comparative biology and taxonomic classification.</title>
        <authorList>
            <person name="Goeker M."/>
        </authorList>
    </citation>
    <scope>NUCLEOTIDE SEQUENCE [LARGE SCALE GENOMIC DNA]</scope>
    <source>
        <strain evidence="8 9">DSM 29481</strain>
    </source>
</reference>
<dbReference type="Gene3D" id="3.90.1380.10">
    <property type="entry name" value="Threonine synthase, N-terminal domain"/>
    <property type="match status" value="1"/>
</dbReference>
<comment type="cofactor">
    <cofactor evidence="1 5">
        <name>pyridoxal 5'-phosphate</name>
        <dbReference type="ChEBI" id="CHEBI:597326"/>
    </cofactor>
</comment>
<dbReference type="PANTHER" id="PTHR43515">
    <property type="entry name" value="THREONINE SYNTHASE-LIKE 1"/>
    <property type="match status" value="1"/>
</dbReference>
<dbReference type="GO" id="GO:0009088">
    <property type="term" value="P:threonine biosynthetic process"/>
    <property type="evidence" value="ECO:0007669"/>
    <property type="project" value="UniProtKB-UniRule"/>
</dbReference>
<dbReference type="InterPro" id="IPR037158">
    <property type="entry name" value="Thr_synth_N_sf"/>
</dbReference>
<evidence type="ECO:0000256" key="2">
    <source>
        <dbReference type="ARBA" id="ARBA00005517"/>
    </source>
</evidence>
<keyword evidence="3 5" id="KW-0663">Pyridoxal phosphate</keyword>
<dbReference type="Pfam" id="PF00291">
    <property type="entry name" value="PALP"/>
    <property type="match status" value="1"/>
</dbReference>
<dbReference type="AlphaFoldDB" id="A0A4R3TE28"/>
<name>A0A4R3TE28_9FIRM</name>
<comment type="caution">
    <text evidence="8">The sequence shown here is derived from an EMBL/GenBank/DDBJ whole genome shotgun (WGS) entry which is preliminary data.</text>
</comment>
<gene>
    <name evidence="8" type="ORF">EDD61_108114</name>
</gene>
<dbReference type="GO" id="GO:0005737">
    <property type="term" value="C:cytoplasm"/>
    <property type="evidence" value="ECO:0007669"/>
    <property type="project" value="TreeGrafter"/>
</dbReference>
<dbReference type="InterPro" id="IPR036052">
    <property type="entry name" value="TrpB-like_PALP_sf"/>
</dbReference>
<dbReference type="GO" id="GO:0004795">
    <property type="term" value="F:threonine synthase activity"/>
    <property type="evidence" value="ECO:0007669"/>
    <property type="project" value="UniProtKB-UniRule"/>
</dbReference>
<evidence type="ECO:0000256" key="5">
    <source>
        <dbReference type="PIRSR" id="PIRSR604450-51"/>
    </source>
</evidence>
<evidence type="ECO:0000313" key="9">
    <source>
        <dbReference type="Proteomes" id="UP000295773"/>
    </source>
</evidence>
<dbReference type="Pfam" id="PF14821">
    <property type="entry name" value="Thr_synth_N"/>
    <property type="match status" value="1"/>
</dbReference>
<dbReference type="SUPFAM" id="SSF53686">
    <property type="entry name" value="Tryptophan synthase beta subunit-like PLP-dependent enzymes"/>
    <property type="match status" value="1"/>
</dbReference>
<evidence type="ECO:0000259" key="7">
    <source>
        <dbReference type="Pfam" id="PF14821"/>
    </source>
</evidence>
<keyword evidence="9" id="KW-1185">Reference proteome</keyword>